<keyword evidence="9" id="KW-0539">Nucleus</keyword>
<evidence type="ECO:0000256" key="4">
    <source>
        <dbReference type="ARBA" id="ARBA00019572"/>
    </source>
</evidence>
<protein>
    <recommendedName>
        <fullName evidence="4">Exosome complex component RRP45</fullName>
    </recommendedName>
</protein>
<dbReference type="GO" id="GO:0000177">
    <property type="term" value="C:cytoplasmic exosome (RNase complex)"/>
    <property type="evidence" value="ECO:0007669"/>
    <property type="project" value="TreeGrafter"/>
</dbReference>
<dbReference type="Gene3D" id="3.30.230.70">
    <property type="entry name" value="GHMP Kinase, N-terminal domain"/>
    <property type="match status" value="1"/>
</dbReference>
<name>A0A250X9M9_9CHLO</name>
<dbReference type="GO" id="GO:0000467">
    <property type="term" value="P:exonucleolytic trimming to generate mature 3'-end of 5.8S rRNA from tricistronic rRNA transcript (SSU-rRNA, 5.8S rRNA, LSU-rRNA)"/>
    <property type="evidence" value="ECO:0007669"/>
    <property type="project" value="TreeGrafter"/>
</dbReference>
<evidence type="ECO:0000313" key="13">
    <source>
        <dbReference type="EMBL" id="GAX79778.1"/>
    </source>
</evidence>
<keyword evidence="7" id="KW-0271">Exosome</keyword>
<dbReference type="SUPFAM" id="SSF54211">
    <property type="entry name" value="Ribosomal protein S5 domain 2-like"/>
    <property type="match status" value="1"/>
</dbReference>
<evidence type="ECO:0000256" key="5">
    <source>
        <dbReference type="ARBA" id="ARBA00022490"/>
    </source>
</evidence>
<dbReference type="InterPro" id="IPR015847">
    <property type="entry name" value="ExoRNase_PH_dom2"/>
</dbReference>
<dbReference type="FunFam" id="3.30.230.70:FF:000005">
    <property type="entry name" value="Exosome complex component RRP45"/>
    <property type="match status" value="1"/>
</dbReference>
<comment type="similarity">
    <text evidence="3">Belongs to the RNase PH family.</text>
</comment>
<feature type="domain" description="Exoribonuclease phosphorolytic" evidence="12">
    <location>
        <begin position="195"/>
        <end position="262"/>
    </location>
</feature>
<dbReference type="AlphaFoldDB" id="A0A250X9M9"/>
<dbReference type="PANTHER" id="PTHR11097:SF14">
    <property type="entry name" value="EXOSOME COMPLEX COMPONENT RRP45"/>
    <property type="match status" value="1"/>
</dbReference>
<evidence type="ECO:0000256" key="2">
    <source>
        <dbReference type="ARBA" id="ARBA00004604"/>
    </source>
</evidence>
<dbReference type="GO" id="GO:0071035">
    <property type="term" value="P:nuclear polyadenylation-dependent rRNA catabolic process"/>
    <property type="evidence" value="ECO:0007669"/>
    <property type="project" value="TreeGrafter"/>
</dbReference>
<evidence type="ECO:0000256" key="7">
    <source>
        <dbReference type="ARBA" id="ARBA00022835"/>
    </source>
</evidence>
<dbReference type="InterPro" id="IPR001247">
    <property type="entry name" value="ExoRNase_PH_dom1"/>
</dbReference>
<evidence type="ECO:0000259" key="12">
    <source>
        <dbReference type="Pfam" id="PF03725"/>
    </source>
</evidence>
<evidence type="ECO:0000256" key="8">
    <source>
        <dbReference type="ARBA" id="ARBA00022884"/>
    </source>
</evidence>
<feature type="region of interest" description="Disordered" evidence="10">
    <location>
        <begin position="349"/>
        <end position="411"/>
    </location>
</feature>
<dbReference type="EMBL" id="BEGY01000045">
    <property type="protein sequence ID" value="GAX79778.1"/>
    <property type="molecule type" value="Genomic_DNA"/>
</dbReference>
<evidence type="ECO:0000259" key="11">
    <source>
        <dbReference type="Pfam" id="PF01138"/>
    </source>
</evidence>
<feature type="domain" description="Exoribonuclease phosphorolytic" evidence="11">
    <location>
        <begin position="34"/>
        <end position="165"/>
    </location>
</feature>
<dbReference type="GO" id="GO:0000176">
    <property type="term" value="C:nuclear exosome (RNase complex)"/>
    <property type="evidence" value="ECO:0007669"/>
    <property type="project" value="TreeGrafter"/>
</dbReference>
<dbReference type="GO" id="GO:0071038">
    <property type="term" value="P:TRAMP-dependent tRNA surveillance pathway"/>
    <property type="evidence" value="ECO:0007669"/>
    <property type="project" value="TreeGrafter"/>
</dbReference>
<keyword evidence="5" id="KW-0963">Cytoplasm</keyword>
<dbReference type="OrthoDB" id="10264038at2759"/>
<dbReference type="STRING" id="1157962.A0A250X9M9"/>
<keyword evidence="6" id="KW-0698">rRNA processing</keyword>
<dbReference type="InterPro" id="IPR027408">
    <property type="entry name" value="PNPase/RNase_PH_dom_sf"/>
</dbReference>
<evidence type="ECO:0000256" key="9">
    <source>
        <dbReference type="ARBA" id="ARBA00023242"/>
    </source>
</evidence>
<evidence type="ECO:0000256" key="1">
    <source>
        <dbReference type="ARBA" id="ARBA00004496"/>
    </source>
</evidence>
<dbReference type="GO" id="GO:0034473">
    <property type="term" value="P:U1 snRNA 3'-end processing"/>
    <property type="evidence" value="ECO:0007669"/>
    <property type="project" value="TreeGrafter"/>
</dbReference>
<dbReference type="GO" id="GO:0034475">
    <property type="term" value="P:U4 snRNA 3'-end processing"/>
    <property type="evidence" value="ECO:0007669"/>
    <property type="project" value="TreeGrafter"/>
</dbReference>
<reference evidence="13 14" key="1">
    <citation type="submission" date="2017-08" db="EMBL/GenBank/DDBJ databases">
        <title>Acidophilic green algal genome provides insights into adaptation to an acidic environment.</title>
        <authorList>
            <person name="Hirooka S."/>
            <person name="Hirose Y."/>
            <person name="Kanesaki Y."/>
            <person name="Higuchi S."/>
            <person name="Fujiwara T."/>
            <person name="Onuma R."/>
            <person name="Era A."/>
            <person name="Ohbayashi R."/>
            <person name="Uzuka A."/>
            <person name="Nozaki H."/>
            <person name="Yoshikawa H."/>
            <person name="Miyagishima S.Y."/>
        </authorList>
    </citation>
    <scope>NUCLEOTIDE SEQUENCE [LARGE SCALE GENOMIC DNA]</scope>
    <source>
        <strain evidence="13 14">NIES-2499</strain>
    </source>
</reference>
<evidence type="ECO:0000256" key="10">
    <source>
        <dbReference type="SAM" id="MobiDB-lite"/>
    </source>
</evidence>
<dbReference type="PANTHER" id="PTHR11097">
    <property type="entry name" value="EXOSOME COMPLEX EXONUCLEASE RIBOSOMAL RNA PROCESSING PROTEIN"/>
    <property type="match status" value="1"/>
</dbReference>
<proteinExistence type="inferred from homology"/>
<feature type="compositionally biased region" description="Polar residues" evidence="10">
    <location>
        <begin position="354"/>
        <end position="383"/>
    </location>
</feature>
<dbReference type="GO" id="GO:0034476">
    <property type="term" value="P:U5 snRNA 3'-end processing"/>
    <property type="evidence" value="ECO:0007669"/>
    <property type="project" value="TreeGrafter"/>
</dbReference>
<dbReference type="InterPro" id="IPR033100">
    <property type="entry name" value="Rrp45"/>
</dbReference>
<accession>A0A250X9M9</accession>
<dbReference type="InterPro" id="IPR050590">
    <property type="entry name" value="Exosome_comp_Rrp42_subfam"/>
</dbReference>
<dbReference type="GO" id="GO:0005730">
    <property type="term" value="C:nucleolus"/>
    <property type="evidence" value="ECO:0007669"/>
    <property type="project" value="UniProtKB-SubCell"/>
</dbReference>
<dbReference type="SUPFAM" id="SSF55666">
    <property type="entry name" value="Ribonuclease PH domain 2-like"/>
    <property type="match status" value="1"/>
</dbReference>
<feature type="region of interest" description="Disordered" evidence="10">
    <location>
        <begin position="290"/>
        <end position="309"/>
    </location>
</feature>
<evidence type="ECO:0000256" key="3">
    <source>
        <dbReference type="ARBA" id="ARBA00006678"/>
    </source>
</evidence>
<feature type="compositionally biased region" description="Basic and acidic residues" evidence="10">
    <location>
        <begin position="444"/>
        <end position="465"/>
    </location>
</feature>
<dbReference type="InterPro" id="IPR020568">
    <property type="entry name" value="Ribosomal_Su5_D2-typ_SF"/>
</dbReference>
<dbReference type="Pfam" id="PF03725">
    <property type="entry name" value="RNase_PH_C"/>
    <property type="match status" value="1"/>
</dbReference>
<gene>
    <name evidence="13" type="ORF">CEUSTIGMA_g7218.t1</name>
</gene>
<dbReference type="Proteomes" id="UP000232323">
    <property type="component" value="Unassembled WGS sequence"/>
</dbReference>
<keyword evidence="14" id="KW-1185">Reference proteome</keyword>
<evidence type="ECO:0000256" key="6">
    <source>
        <dbReference type="ARBA" id="ARBA00022552"/>
    </source>
</evidence>
<dbReference type="GO" id="GO:0071028">
    <property type="term" value="P:nuclear mRNA surveillance"/>
    <property type="evidence" value="ECO:0007669"/>
    <property type="project" value="TreeGrafter"/>
</dbReference>
<dbReference type="Pfam" id="PF01138">
    <property type="entry name" value="RNase_PH"/>
    <property type="match status" value="1"/>
</dbReference>
<dbReference type="GO" id="GO:0016075">
    <property type="term" value="P:rRNA catabolic process"/>
    <property type="evidence" value="ECO:0007669"/>
    <property type="project" value="TreeGrafter"/>
</dbReference>
<dbReference type="GO" id="GO:0035925">
    <property type="term" value="F:mRNA 3'-UTR AU-rich region binding"/>
    <property type="evidence" value="ECO:0007669"/>
    <property type="project" value="TreeGrafter"/>
</dbReference>
<dbReference type="InterPro" id="IPR036345">
    <property type="entry name" value="ExoRNase_PH_dom2_sf"/>
</dbReference>
<keyword evidence="8" id="KW-0694">RNA-binding</keyword>
<evidence type="ECO:0000313" key="14">
    <source>
        <dbReference type="Proteomes" id="UP000232323"/>
    </source>
</evidence>
<sequence length="465" mass="50573">MTYNDDFITINDKSFILKALKDEVRVDGRKLYDYRKLKFSFSLDDCSCTLAMGSTRVMSVVAASLESPFPDRPNEGSIRFNVELSPMASPFFEAGRPGEEAIELARLVERGLRQSHAIDQEALCVLAGRKVWALRVDCHVLDHGGNLVDACCLAALAALMAFRKPEVTVGGHGGSTEIKVHAAEEKEPLPLTIHHLPIAVTFGFFEDGNTLVVDPSLKEEAAMQGSATIMVNPNREVCAVHKAGGVGLSSSQLFRCVRLASARADEVVALLKSALDQHEVARVQARVRRHRESAANTSPAVQQEETGIFTGATSVRDDLALQELREELGLAESEDEIDAEDTAMYEEVEVKQENPLSSAEGQQGSLQQTPAPLASSRNQSGAGTSAHGAKLTTPPQIRNLNKDKKNGHTSVLPKAQTYTVKRLPEVKYYELEAIAAVIAGAGQKDNEEVRDLSDAVKEGPYRKKK</sequence>
<dbReference type="CDD" id="cd11368">
    <property type="entry name" value="RNase_PH_RRP45"/>
    <property type="match status" value="1"/>
</dbReference>
<comment type="subcellular location">
    <subcellularLocation>
        <location evidence="1">Cytoplasm</location>
    </subcellularLocation>
    <subcellularLocation>
        <location evidence="2">Nucleus</location>
        <location evidence="2">Nucleolus</location>
    </subcellularLocation>
</comment>
<feature type="compositionally biased region" description="Polar residues" evidence="10">
    <location>
        <begin position="294"/>
        <end position="305"/>
    </location>
</feature>
<comment type="caution">
    <text evidence="13">The sequence shown here is derived from an EMBL/GenBank/DDBJ whole genome shotgun (WGS) entry which is preliminary data.</text>
</comment>
<organism evidence="13 14">
    <name type="scientific">Chlamydomonas eustigma</name>
    <dbReference type="NCBI Taxonomy" id="1157962"/>
    <lineage>
        <taxon>Eukaryota</taxon>
        <taxon>Viridiplantae</taxon>
        <taxon>Chlorophyta</taxon>
        <taxon>core chlorophytes</taxon>
        <taxon>Chlorophyceae</taxon>
        <taxon>CS clade</taxon>
        <taxon>Chlamydomonadales</taxon>
        <taxon>Chlamydomonadaceae</taxon>
        <taxon>Chlamydomonas</taxon>
    </lineage>
</organism>
<feature type="region of interest" description="Disordered" evidence="10">
    <location>
        <begin position="441"/>
        <end position="465"/>
    </location>
</feature>